<evidence type="ECO:0000256" key="1">
    <source>
        <dbReference type="ARBA" id="ARBA00022737"/>
    </source>
</evidence>
<comment type="caution">
    <text evidence="5">The sequence shown here is derived from an EMBL/GenBank/DDBJ whole genome shotgun (WGS) entry which is preliminary data.</text>
</comment>
<dbReference type="Pfam" id="PF01391">
    <property type="entry name" value="Collagen"/>
    <property type="match status" value="2"/>
</dbReference>
<feature type="domain" description="Nematode cuticle collagen N-terminal" evidence="4">
    <location>
        <begin position="44"/>
        <end position="96"/>
    </location>
</feature>
<keyword evidence="3" id="KW-1133">Transmembrane helix</keyword>
<dbReference type="InterPro" id="IPR002486">
    <property type="entry name" value="Col_cuticle_N"/>
</dbReference>
<organism evidence="5 6">
    <name type="scientific">Gnathostoma spinigerum</name>
    <dbReference type="NCBI Taxonomy" id="75299"/>
    <lineage>
        <taxon>Eukaryota</taxon>
        <taxon>Metazoa</taxon>
        <taxon>Ecdysozoa</taxon>
        <taxon>Nematoda</taxon>
        <taxon>Chromadorea</taxon>
        <taxon>Rhabditida</taxon>
        <taxon>Spirurina</taxon>
        <taxon>Gnathostomatomorpha</taxon>
        <taxon>Gnathostomatoidea</taxon>
        <taxon>Gnathostomatidae</taxon>
        <taxon>Gnathostoma</taxon>
    </lineage>
</organism>
<evidence type="ECO:0000313" key="6">
    <source>
        <dbReference type="Proteomes" id="UP001608902"/>
    </source>
</evidence>
<feature type="transmembrane region" description="Helical" evidence="3">
    <location>
        <begin position="45"/>
        <end position="68"/>
    </location>
</feature>
<dbReference type="SMART" id="SM01088">
    <property type="entry name" value="Col_cuticle_N"/>
    <property type="match status" value="1"/>
</dbReference>
<dbReference type="Pfam" id="PF01484">
    <property type="entry name" value="Col_cuticle_N"/>
    <property type="match status" value="1"/>
</dbReference>
<evidence type="ECO:0000256" key="3">
    <source>
        <dbReference type="SAM" id="Phobius"/>
    </source>
</evidence>
<gene>
    <name evidence="5" type="ORF">AB6A40_001862</name>
</gene>
<protein>
    <recommendedName>
        <fullName evidence="4">Nematode cuticle collagen N-terminal domain-containing protein</fullName>
    </recommendedName>
</protein>
<keyword evidence="6" id="KW-1185">Reference proteome</keyword>
<keyword evidence="1" id="KW-0677">Repeat</keyword>
<dbReference type="EMBL" id="JBGFUD010000743">
    <property type="protein sequence ID" value="MFH4975153.1"/>
    <property type="molecule type" value="Genomic_DNA"/>
</dbReference>
<reference evidence="5 6" key="1">
    <citation type="submission" date="2024-08" db="EMBL/GenBank/DDBJ databases">
        <title>Gnathostoma spinigerum genome.</title>
        <authorList>
            <person name="Gonzalez-Bertolin B."/>
            <person name="Monzon S."/>
            <person name="Zaballos A."/>
            <person name="Jimenez P."/>
            <person name="Dekumyoy P."/>
            <person name="Varona S."/>
            <person name="Cuesta I."/>
            <person name="Sumanam S."/>
            <person name="Adisakwattana P."/>
            <person name="Gasser R.B."/>
            <person name="Hernandez-Gonzalez A."/>
            <person name="Young N.D."/>
            <person name="Perteguer M.J."/>
        </authorList>
    </citation>
    <scope>NUCLEOTIDE SEQUENCE [LARGE SCALE GENOMIC DNA]</scope>
    <source>
        <strain evidence="5">AL3</strain>
        <tissue evidence="5">Liver</tissue>
    </source>
</reference>
<evidence type="ECO:0000313" key="5">
    <source>
        <dbReference type="EMBL" id="MFH4975153.1"/>
    </source>
</evidence>
<feature type="region of interest" description="Disordered" evidence="2">
    <location>
        <begin position="178"/>
        <end position="314"/>
    </location>
</feature>
<proteinExistence type="predicted"/>
<dbReference type="AlphaFoldDB" id="A0ABD6E5B4"/>
<dbReference type="PANTHER" id="PTHR24637:SF377">
    <property type="entry name" value="COLLAGEN TYPE IX ALPHA 1 CHAIN"/>
    <property type="match status" value="1"/>
</dbReference>
<feature type="compositionally biased region" description="Pro residues" evidence="2">
    <location>
        <begin position="305"/>
        <end position="314"/>
    </location>
</feature>
<feature type="region of interest" description="Disordered" evidence="2">
    <location>
        <begin position="116"/>
        <end position="158"/>
    </location>
</feature>
<feature type="compositionally biased region" description="Low complexity" evidence="2">
    <location>
        <begin position="247"/>
        <end position="256"/>
    </location>
</feature>
<dbReference type="InterPro" id="IPR008160">
    <property type="entry name" value="Collagen"/>
</dbReference>
<sequence>MRILPNDTPNFAQIHFAKRLDGLKAMTKSPDLDERECRANRLRNLTFVSVSMSTTAAIICTLLVPLIYQRLQQIQSAMQDEVQFCKLRSTNLWNEIIRTEYLRKEELARSRRQSRGQCCGCGISPRGLPGPPGRRGDNGTNGKSGRPGRDGPRGQQYYPIPHEITWCFECDDGLAGSPGGHGPKGLPGPRGLKGPPGPDGQRGIHGLPGRPGHRGSKGPRGMAGSQGDRRGTHQVDVPPGPRGPRGRTGLPGSLGPRGPPGKPGKFGPAGPPGVPGRKGPTGQDGTSGEDGPTGSRGSNSSCHHCPPPRTAPGY</sequence>
<accession>A0ABD6E5B4</accession>
<keyword evidence="3" id="KW-0472">Membrane</keyword>
<name>A0ABD6E5B4_9BILA</name>
<dbReference type="PANTHER" id="PTHR24637">
    <property type="entry name" value="COLLAGEN"/>
    <property type="match status" value="1"/>
</dbReference>
<keyword evidence="3" id="KW-0812">Transmembrane</keyword>
<evidence type="ECO:0000259" key="4">
    <source>
        <dbReference type="SMART" id="SM01088"/>
    </source>
</evidence>
<dbReference type="Proteomes" id="UP001608902">
    <property type="component" value="Unassembled WGS sequence"/>
</dbReference>
<evidence type="ECO:0000256" key="2">
    <source>
        <dbReference type="SAM" id="MobiDB-lite"/>
    </source>
</evidence>